<dbReference type="Pfam" id="PF00625">
    <property type="entry name" value="Guanylate_kin"/>
    <property type="match status" value="1"/>
</dbReference>
<comment type="function">
    <text evidence="1">Essential for recycling GMP and indirectly, cGMP.</text>
</comment>
<dbReference type="InterPro" id="IPR008145">
    <property type="entry name" value="GK/Ca_channel_bsu"/>
</dbReference>
<sequence>MGKIFCLLGKSGSGKDTIFKKLMEEKVLNLKPIVSYTTRPKREKERDGVEYYFIDKEKLGKYRTLGKIIESREYNTVNGQWYYSTIDDGQIDIKINSYLIITTLEAYKNLQKYFGKDEVFPIYITLDDGIRLERALQREMNEEKPNYSELCRRFLADNSDFSMEKLKDAGIEKLYCNYEIDECINSIKKDILQDIKRH</sequence>
<dbReference type="PANTHER" id="PTHR23117:SF13">
    <property type="entry name" value="GUANYLATE KINASE"/>
    <property type="match status" value="1"/>
</dbReference>
<name>R4K0D1_CLOPA</name>
<dbReference type="AlphaFoldDB" id="R4K0D1"/>
<dbReference type="RefSeq" id="WP_015613583.1">
    <property type="nucleotide sequence ID" value="NC_021182.1"/>
</dbReference>
<dbReference type="InterPro" id="IPR027417">
    <property type="entry name" value="P-loop_NTPase"/>
</dbReference>
<keyword evidence="8" id="KW-1185">Reference proteome</keyword>
<keyword evidence="3" id="KW-0808">Transferase</keyword>
<dbReference type="Proteomes" id="UP000013523">
    <property type="component" value="Chromosome"/>
</dbReference>
<proteinExistence type="inferred from homology"/>
<dbReference type="HOGENOM" id="CLU_1376102_0_0_9"/>
<evidence type="ECO:0000259" key="6">
    <source>
        <dbReference type="PROSITE" id="PS50052"/>
    </source>
</evidence>
<keyword evidence="4 7" id="KW-0418">Kinase</keyword>
<gene>
    <name evidence="7" type="ORF">Clopa_0189</name>
</gene>
<comment type="catalytic activity">
    <reaction evidence="5">
        <text>GMP + ATP = GDP + ADP</text>
        <dbReference type="Rhea" id="RHEA:20780"/>
        <dbReference type="ChEBI" id="CHEBI:30616"/>
        <dbReference type="ChEBI" id="CHEBI:58115"/>
        <dbReference type="ChEBI" id="CHEBI:58189"/>
        <dbReference type="ChEBI" id="CHEBI:456216"/>
        <dbReference type="EC" id="2.7.4.8"/>
    </reaction>
</comment>
<evidence type="ECO:0000313" key="8">
    <source>
        <dbReference type="Proteomes" id="UP000013523"/>
    </source>
</evidence>
<dbReference type="PROSITE" id="PS50052">
    <property type="entry name" value="GUANYLATE_KINASE_2"/>
    <property type="match status" value="1"/>
</dbReference>
<dbReference type="eggNOG" id="COG0194">
    <property type="taxonomic scope" value="Bacteria"/>
</dbReference>
<dbReference type="KEGG" id="cpas:Clopa_0189"/>
<accession>R4K0D1</accession>
<dbReference type="GO" id="GO:0005829">
    <property type="term" value="C:cytosol"/>
    <property type="evidence" value="ECO:0007669"/>
    <property type="project" value="TreeGrafter"/>
</dbReference>
<dbReference type="OrthoDB" id="1033810at2"/>
<evidence type="ECO:0000256" key="5">
    <source>
        <dbReference type="ARBA" id="ARBA00048594"/>
    </source>
</evidence>
<dbReference type="CDD" id="cd00071">
    <property type="entry name" value="GMPK"/>
    <property type="match status" value="1"/>
</dbReference>
<dbReference type="SUPFAM" id="SSF52540">
    <property type="entry name" value="P-loop containing nucleoside triphosphate hydrolases"/>
    <property type="match status" value="1"/>
</dbReference>
<dbReference type="EMBL" id="CP003261">
    <property type="protein sequence ID" value="AGK95256.1"/>
    <property type="molecule type" value="Genomic_DNA"/>
</dbReference>
<dbReference type="GO" id="GO:0004385">
    <property type="term" value="F:GMP kinase activity"/>
    <property type="evidence" value="ECO:0007669"/>
    <property type="project" value="UniProtKB-EC"/>
</dbReference>
<evidence type="ECO:0000256" key="4">
    <source>
        <dbReference type="ARBA" id="ARBA00022777"/>
    </source>
</evidence>
<evidence type="ECO:0000256" key="2">
    <source>
        <dbReference type="ARBA" id="ARBA00005790"/>
    </source>
</evidence>
<dbReference type="InterPro" id="IPR008144">
    <property type="entry name" value="Guanylate_kin-like_dom"/>
</dbReference>
<dbReference type="InterPro" id="IPR020590">
    <property type="entry name" value="Guanylate_kinase_CS"/>
</dbReference>
<feature type="domain" description="Guanylate kinase-like" evidence="6">
    <location>
        <begin position="2"/>
        <end position="192"/>
    </location>
</feature>
<dbReference type="PANTHER" id="PTHR23117">
    <property type="entry name" value="GUANYLATE KINASE-RELATED"/>
    <property type="match status" value="1"/>
</dbReference>
<organism evidence="7 8">
    <name type="scientific">Clostridium pasteurianum BC1</name>
    <dbReference type="NCBI Taxonomy" id="86416"/>
    <lineage>
        <taxon>Bacteria</taxon>
        <taxon>Bacillati</taxon>
        <taxon>Bacillota</taxon>
        <taxon>Clostridia</taxon>
        <taxon>Eubacteriales</taxon>
        <taxon>Clostridiaceae</taxon>
        <taxon>Clostridium</taxon>
    </lineage>
</organism>
<dbReference type="Gene3D" id="3.40.50.300">
    <property type="entry name" value="P-loop containing nucleotide triphosphate hydrolases"/>
    <property type="match status" value="1"/>
</dbReference>
<protein>
    <submittedName>
        <fullName evidence="7">Guanylate kinase</fullName>
    </submittedName>
</protein>
<reference evidence="7 8" key="1">
    <citation type="submission" date="2012-01" db="EMBL/GenBank/DDBJ databases">
        <title>Complete sequence of chromosome of Clostridium pasteurianum BC1.</title>
        <authorList>
            <consortium name="US DOE Joint Genome Institute"/>
            <person name="Lucas S."/>
            <person name="Han J."/>
            <person name="Lapidus A."/>
            <person name="Cheng J.-F."/>
            <person name="Goodwin L."/>
            <person name="Pitluck S."/>
            <person name="Peters L."/>
            <person name="Mikhailova N."/>
            <person name="Teshima H."/>
            <person name="Detter J.C."/>
            <person name="Han C."/>
            <person name="Tapia R."/>
            <person name="Land M."/>
            <person name="Hauser L."/>
            <person name="Kyrpides N."/>
            <person name="Ivanova N."/>
            <person name="Pagani I."/>
            <person name="Dunn J."/>
            <person name="Taghavi S."/>
            <person name="Francis A."/>
            <person name="van der Lelie D."/>
            <person name="Woyke T."/>
        </authorList>
    </citation>
    <scope>NUCLEOTIDE SEQUENCE [LARGE SCALE GENOMIC DNA]</scope>
    <source>
        <strain evidence="7 8">BC1</strain>
    </source>
</reference>
<evidence type="ECO:0000256" key="3">
    <source>
        <dbReference type="ARBA" id="ARBA00022679"/>
    </source>
</evidence>
<dbReference type="PROSITE" id="PS00856">
    <property type="entry name" value="GUANYLATE_KINASE_1"/>
    <property type="match status" value="1"/>
</dbReference>
<dbReference type="STRING" id="86416.Clopa_0189"/>
<comment type="similarity">
    <text evidence="2">Belongs to the guanylate kinase family.</text>
</comment>
<dbReference type="PATRIC" id="fig|86416.3.peg.159"/>
<dbReference type="SMART" id="SM00072">
    <property type="entry name" value="GuKc"/>
    <property type="match status" value="1"/>
</dbReference>
<evidence type="ECO:0000313" key="7">
    <source>
        <dbReference type="EMBL" id="AGK95256.1"/>
    </source>
</evidence>
<evidence type="ECO:0000256" key="1">
    <source>
        <dbReference type="ARBA" id="ARBA00003531"/>
    </source>
</evidence>